<name>A0A545T5T7_9GAMM</name>
<dbReference type="EMBL" id="VHSG01000019">
    <property type="protein sequence ID" value="TQV72579.1"/>
    <property type="molecule type" value="Genomic_DNA"/>
</dbReference>
<comment type="caution">
    <text evidence="1">The sequence shown here is derived from an EMBL/GenBank/DDBJ whole genome shotgun (WGS) entry which is preliminary data.</text>
</comment>
<keyword evidence="2" id="KW-1185">Reference proteome</keyword>
<dbReference type="OrthoDB" id="90759at2"/>
<dbReference type="Pfam" id="PF09684">
    <property type="entry name" value="Tail_P2_I"/>
    <property type="match status" value="1"/>
</dbReference>
<dbReference type="Proteomes" id="UP000319732">
    <property type="component" value="Unassembled WGS sequence"/>
</dbReference>
<evidence type="ECO:0000313" key="2">
    <source>
        <dbReference type="Proteomes" id="UP000319732"/>
    </source>
</evidence>
<accession>A0A545T5T7</accession>
<protein>
    <submittedName>
        <fullName evidence="1">Phage tail protein I</fullName>
    </submittedName>
</protein>
<gene>
    <name evidence="1" type="ORF">FKG94_17915</name>
</gene>
<organism evidence="1 2">
    <name type="scientific">Exilibacterium tricleocarpae</name>
    <dbReference type="NCBI Taxonomy" id="2591008"/>
    <lineage>
        <taxon>Bacteria</taxon>
        <taxon>Pseudomonadati</taxon>
        <taxon>Pseudomonadota</taxon>
        <taxon>Gammaproteobacteria</taxon>
        <taxon>Cellvibrionales</taxon>
        <taxon>Cellvibrionaceae</taxon>
        <taxon>Exilibacterium</taxon>
    </lineage>
</organism>
<proteinExistence type="predicted"/>
<dbReference type="InterPro" id="IPR006521">
    <property type="entry name" value="Tail_protein_I"/>
</dbReference>
<dbReference type="NCBIfam" id="TIGR01634">
    <property type="entry name" value="tail_P2_I"/>
    <property type="match status" value="1"/>
</dbReference>
<dbReference type="AlphaFoldDB" id="A0A545T5T7"/>
<reference evidence="1 2" key="1">
    <citation type="submission" date="2019-06" db="EMBL/GenBank/DDBJ databases">
        <title>Whole genome sequence for Cellvibrionaceae sp. R142.</title>
        <authorList>
            <person name="Wang G."/>
        </authorList>
    </citation>
    <scope>NUCLEOTIDE SEQUENCE [LARGE SCALE GENOMIC DNA]</scope>
    <source>
        <strain evidence="1 2">R142</strain>
    </source>
</reference>
<evidence type="ECO:0000313" key="1">
    <source>
        <dbReference type="EMBL" id="TQV72579.1"/>
    </source>
</evidence>
<sequence>MHMDNPVPDRREHDLLPVNATALERDLALASAALHKVPVVINQLWDPYNCPDSLLPWLAWALSVDAWQEHWTAAQKRRAIAASLSIHAHRGTRRAVADAITHVLQLHSDADGDSPPDFSNAFTIIEWWEQLEGESQPASTQAGRSQPEPLTFKVILSHRALQGIGLELRGQLYNDLMQAINAAKPLTSRFRLEVGGLALTSELLLAGGISVMQMLRFTAAVNEKHSGG</sequence>